<keyword evidence="3" id="KW-1185">Reference proteome</keyword>
<dbReference type="AlphaFoldDB" id="A0A2Z4JEL8"/>
<evidence type="ECO:0000259" key="1">
    <source>
        <dbReference type="Pfam" id="PF07812"/>
    </source>
</evidence>
<organism evidence="2 3">
    <name type="scientific">Streptomyces cadmiisoli</name>
    <dbReference type="NCBI Taxonomy" id="2184053"/>
    <lineage>
        <taxon>Bacteria</taxon>
        <taxon>Bacillati</taxon>
        <taxon>Actinomycetota</taxon>
        <taxon>Actinomycetes</taxon>
        <taxon>Kitasatosporales</taxon>
        <taxon>Streptomycetaceae</taxon>
        <taxon>Streptomyces</taxon>
        <taxon>Streptomyces aurantiacus group</taxon>
    </lineage>
</organism>
<dbReference type="RefSeq" id="WP_112443340.1">
    <property type="nucleotide sequence ID" value="NZ_CP030074.1"/>
</dbReference>
<evidence type="ECO:0000313" key="2">
    <source>
        <dbReference type="EMBL" id="AWW43555.1"/>
    </source>
</evidence>
<dbReference type="KEGG" id="scad:DN051_44410"/>
<name>A0A2Z4JEL8_9ACTN</name>
<dbReference type="Pfam" id="PF07812">
    <property type="entry name" value="TfuA"/>
    <property type="match status" value="1"/>
</dbReference>
<sequence length="393" mass="43102">MTTTVFTGPSISPNEVHSVLPQARVLPPAKRGDIYKARETGSTRILLIDGSFSHVLPVSPREVVDVATDGAQVLGSSSMGAVRAAECWPAGVQGVGAVYRMYRLGLFDSDDGVAVATNPEDGHRAVSVALVNIHAAVRKLYGLNLITRSQAVDLYGTAAGMYYPDRIWRLILKRSGLVDPDGSLEAICVGTDIKKHDALRALKYLASTADGGIVHNKARPFVAGPRYLPHDPLLGYDREQITPALARFVFGSGRFKKYLPLLLNSESKPPIEGRSRLAHSLPGDSSIGSALAEILADHREASLRLIGIMEKFAQFSTEVMLWHAMTQLRDHKIRTGVVVTFHHETEVRENIANSHGYRRWDLLRQDLRDGILPNGIPFSWIDEARADLTFSRA</sequence>
<gene>
    <name evidence="2" type="ORF">DN051_44410</name>
</gene>
<protein>
    <recommendedName>
        <fullName evidence="1">TfuA-like core domain-containing protein</fullName>
    </recommendedName>
</protein>
<reference evidence="3" key="1">
    <citation type="submission" date="2018-06" db="EMBL/GenBank/DDBJ databases">
        <authorList>
            <person name="Li K."/>
        </authorList>
    </citation>
    <scope>NUCLEOTIDE SEQUENCE [LARGE SCALE GENOMIC DNA]</scope>
    <source>
        <strain evidence="3">ZFG47</strain>
        <plasmid evidence="3">unnamed1</plasmid>
    </source>
</reference>
<dbReference type="Proteomes" id="UP000249616">
    <property type="component" value="Plasmid unnamed1"/>
</dbReference>
<feature type="domain" description="TfuA-like core" evidence="1">
    <location>
        <begin position="49"/>
        <end position="166"/>
    </location>
</feature>
<geneLocation type="plasmid" evidence="2 3">
    <name>unnamed1</name>
</geneLocation>
<keyword evidence="2" id="KW-0614">Plasmid</keyword>
<dbReference type="InterPro" id="IPR012924">
    <property type="entry name" value="TfuA_core"/>
</dbReference>
<accession>A0A2Z4JEL8</accession>
<proteinExistence type="predicted"/>
<evidence type="ECO:0000313" key="3">
    <source>
        <dbReference type="Proteomes" id="UP000249616"/>
    </source>
</evidence>
<dbReference type="EMBL" id="CP030074">
    <property type="protein sequence ID" value="AWW43555.1"/>
    <property type="molecule type" value="Genomic_DNA"/>
</dbReference>